<dbReference type="AlphaFoldDB" id="A0AAD6ZR45"/>
<dbReference type="EMBL" id="JARIHO010000032">
    <property type="protein sequence ID" value="KAJ7334916.1"/>
    <property type="molecule type" value="Genomic_DNA"/>
</dbReference>
<comment type="caution">
    <text evidence="2">The sequence shown here is derived from an EMBL/GenBank/DDBJ whole genome shotgun (WGS) entry which is preliminary data.</text>
</comment>
<accession>A0AAD6ZR45</accession>
<proteinExistence type="predicted"/>
<keyword evidence="3" id="KW-1185">Reference proteome</keyword>
<name>A0AAD6ZR45_9AGAR</name>
<evidence type="ECO:0000256" key="1">
    <source>
        <dbReference type="SAM" id="MobiDB-lite"/>
    </source>
</evidence>
<protein>
    <submittedName>
        <fullName evidence="2">Uncharacterized protein</fullName>
    </submittedName>
</protein>
<evidence type="ECO:0000313" key="3">
    <source>
        <dbReference type="Proteomes" id="UP001218218"/>
    </source>
</evidence>
<feature type="compositionally biased region" description="Polar residues" evidence="1">
    <location>
        <begin position="173"/>
        <end position="183"/>
    </location>
</feature>
<reference evidence="2" key="1">
    <citation type="submission" date="2023-03" db="EMBL/GenBank/DDBJ databases">
        <title>Massive genome expansion in bonnet fungi (Mycena s.s.) driven by repeated elements and novel gene families across ecological guilds.</title>
        <authorList>
            <consortium name="Lawrence Berkeley National Laboratory"/>
            <person name="Harder C.B."/>
            <person name="Miyauchi S."/>
            <person name="Viragh M."/>
            <person name="Kuo A."/>
            <person name="Thoen E."/>
            <person name="Andreopoulos B."/>
            <person name="Lu D."/>
            <person name="Skrede I."/>
            <person name="Drula E."/>
            <person name="Henrissat B."/>
            <person name="Morin E."/>
            <person name="Kohler A."/>
            <person name="Barry K."/>
            <person name="LaButti K."/>
            <person name="Morin E."/>
            <person name="Salamov A."/>
            <person name="Lipzen A."/>
            <person name="Mereny Z."/>
            <person name="Hegedus B."/>
            <person name="Baldrian P."/>
            <person name="Stursova M."/>
            <person name="Weitz H."/>
            <person name="Taylor A."/>
            <person name="Grigoriev I.V."/>
            <person name="Nagy L.G."/>
            <person name="Martin F."/>
            <person name="Kauserud H."/>
        </authorList>
    </citation>
    <scope>NUCLEOTIDE SEQUENCE</scope>
    <source>
        <strain evidence="2">CBHHK002</strain>
    </source>
</reference>
<organism evidence="2 3">
    <name type="scientific">Mycena albidolilacea</name>
    <dbReference type="NCBI Taxonomy" id="1033008"/>
    <lineage>
        <taxon>Eukaryota</taxon>
        <taxon>Fungi</taxon>
        <taxon>Dikarya</taxon>
        <taxon>Basidiomycota</taxon>
        <taxon>Agaricomycotina</taxon>
        <taxon>Agaricomycetes</taxon>
        <taxon>Agaricomycetidae</taxon>
        <taxon>Agaricales</taxon>
        <taxon>Marasmiineae</taxon>
        <taxon>Mycenaceae</taxon>
        <taxon>Mycena</taxon>
    </lineage>
</organism>
<feature type="region of interest" description="Disordered" evidence="1">
    <location>
        <begin position="166"/>
        <end position="186"/>
    </location>
</feature>
<sequence length="227" mass="25405">MARRARWMRSHHYATSTPATRHSISILIWLIYDTTRISGRRRGCGLWKDSPFWAGWRAARDRCEAAITLHRPSTIRLGLDAGGARVSTLLRISRICELQRANRESRRDARWLCSLLRSTQRERHPGFCFWTAWDDVTKSYDSLQISSDGRHRRALLRMDIGPGSCRTPCPARGSSSRLETGQHGSASGAGISTAGLGIPHCCVSGRCAVAHRRAIWIVGAAREESIN</sequence>
<evidence type="ECO:0000313" key="2">
    <source>
        <dbReference type="EMBL" id="KAJ7334916.1"/>
    </source>
</evidence>
<gene>
    <name evidence="2" type="ORF">DFH08DRAFT_295106</name>
</gene>
<dbReference type="Proteomes" id="UP001218218">
    <property type="component" value="Unassembled WGS sequence"/>
</dbReference>